<dbReference type="EMBL" id="SMKZ01000022">
    <property type="protein sequence ID" value="TDE08750.1"/>
    <property type="molecule type" value="Genomic_DNA"/>
</dbReference>
<keyword evidence="5" id="KW-1185">Reference proteome</keyword>
<evidence type="ECO:0000313" key="4">
    <source>
        <dbReference type="EMBL" id="TDE08750.1"/>
    </source>
</evidence>
<feature type="compositionally biased region" description="Low complexity" evidence="1">
    <location>
        <begin position="16"/>
        <end position="47"/>
    </location>
</feature>
<sequence>MPRGRRAGARREERPAIPARRAAVGAAGPEAPAPGRARRAAAAAGRRLPPRPGGGMAPTRHPPRRRSEVRPRPGTVATPGARRPGGGAGHVYHRRDAGPARLARRPVRLARHARGAGQRGPAAGGVHRRARPVHRRPAVRRAGALPRHPERHRGGRLVSFGHRAGTGVAGGLAALVVPVLAVPLLVSALAVFVQAPLASSRDTGDDPRAVELLRQSASSAERVSYSGTQYVSTWSALAKSAAATSAVVQVRHEAGGSTEISLHDRQTAILDGRTATRWLAGDGPADLLLGAYTVRLAGEDQVAGRHTDVVEARRQDGSVAARLWIDRETALPLRREAFDDDGYPLSASAFVEVNIGTSGHCCKTGAGTAVDEVDTFDTDESMLRWNDIAELRDEGWHCPGEIADGMVLYEARQVGDAIQLSYSDGVMTVSVFEQVGWLDPEKLEGYQTADYGDGVVYTRPGPPARLMWSSGDRVITVVAEAPLDVVGDLLDALPPEPAAQPQEDKDGFLDRIGRGAGRVGSWLNPFD</sequence>
<protein>
    <recommendedName>
        <fullName evidence="3">MucB/RseB N-terminal domain-containing protein</fullName>
    </recommendedName>
</protein>
<feature type="compositionally biased region" description="Low complexity" evidence="1">
    <location>
        <begin position="115"/>
        <end position="125"/>
    </location>
</feature>
<dbReference type="InterPro" id="IPR033434">
    <property type="entry name" value="MucB/RseB_N"/>
</dbReference>
<feature type="region of interest" description="Disordered" evidence="1">
    <location>
        <begin position="1"/>
        <end position="93"/>
    </location>
</feature>
<keyword evidence="2" id="KW-1133">Transmembrane helix</keyword>
<reference evidence="4 5" key="1">
    <citation type="submission" date="2019-03" db="EMBL/GenBank/DDBJ databases">
        <title>Draft genome sequences of novel Actinobacteria.</title>
        <authorList>
            <person name="Sahin N."/>
            <person name="Ay H."/>
            <person name="Saygin H."/>
        </authorList>
    </citation>
    <scope>NUCLEOTIDE SEQUENCE [LARGE SCALE GENOMIC DNA]</scope>
    <source>
        <strain evidence="4 5">5K138</strain>
    </source>
</reference>
<dbReference type="InParanoid" id="A0A4R5D9X8"/>
<feature type="region of interest" description="Disordered" evidence="1">
    <location>
        <begin position="111"/>
        <end position="134"/>
    </location>
</feature>
<feature type="transmembrane region" description="Helical" evidence="2">
    <location>
        <begin position="172"/>
        <end position="193"/>
    </location>
</feature>
<evidence type="ECO:0000256" key="2">
    <source>
        <dbReference type="SAM" id="Phobius"/>
    </source>
</evidence>
<dbReference type="Proteomes" id="UP000294739">
    <property type="component" value="Unassembled WGS sequence"/>
</dbReference>
<dbReference type="AlphaFoldDB" id="A0A4R5D9X8"/>
<comment type="caution">
    <text evidence="4">The sequence shown here is derived from an EMBL/GenBank/DDBJ whole genome shotgun (WGS) entry which is preliminary data.</text>
</comment>
<evidence type="ECO:0000313" key="5">
    <source>
        <dbReference type="Proteomes" id="UP000294739"/>
    </source>
</evidence>
<keyword evidence="2" id="KW-0472">Membrane</keyword>
<evidence type="ECO:0000256" key="1">
    <source>
        <dbReference type="SAM" id="MobiDB-lite"/>
    </source>
</evidence>
<dbReference type="Pfam" id="PF03888">
    <property type="entry name" value="MucB_RseB"/>
    <property type="match status" value="1"/>
</dbReference>
<evidence type="ECO:0000259" key="3">
    <source>
        <dbReference type="Pfam" id="PF03888"/>
    </source>
</evidence>
<name>A0A4R5D9X8_9ACTN</name>
<proteinExistence type="predicted"/>
<keyword evidence="2" id="KW-0812">Transmembrane</keyword>
<accession>A0A4R5D9X8</accession>
<dbReference type="Gene3D" id="2.50.20.10">
    <property type="entry name" value="Lipoprotein localisation LolA/LolB/LppX"/>
    <property type="match status" value="1"/>
</dbReference>
<gene>
    <name evidence="4" type="ORF">E1269_16400</name>
</gene>
<feature type="domain" description="MucB/RseB N-terminal" evidence="3">
    <location>
        <begin position="261"/>
        <end position="357"/>
    </location>
</feature>
<dbReference type="OrthoDB" id="7067274at2"/>
<organism evidence="4 5">
    <name type="scientific">Jiangella asiatica</name>
    <dbReference type="NCBI Taxonomy" id="2530372"/>
    <lineage>
        <taxon>Bacteria</taxon>
        <taxon>Bacillati</taxon>
        <taxon>Actinomycetota</taxon>
        <taxon>Actinomycetes</taxon>
        <taxon>Jiangellales</taxon>
        <taxon>Jiangellaceae</taxon>
        <taxon>Jiangella</taxon>
    </lineage>
</organism>